<feature type="non-terminal residue" evidence="1">
    <location>
        <position position="103"/>
    </location>
</feature>
<dbReference type="SUPFAM" id="SSF50978">
    <property type="entry name" value="WD40 repeat-like"/>
    <property type="match status" value="1"/>
</dbReference>
<reference evidence="1" key="1">
    <citation type="submission" date="2015-11" db="EMBL/GenBank/DDBJ databases">
        <title>De novo transcriptome assembly of four potential Pierce s Disease insect vectors from Arizona vineyards.</title>
        <authorList>
            <person name="Tassone E.E."/>
        </authorList>
    </citation>
    <scope>NUCLEOTIDE SEQUENCE</scope>
</reference>
<dbReference type="InterPro" id="IPR036322">
    <property type="entry name" value="WD40_repeat_dom_sf"/>
</dbReference>
<feature type="non-terminal residue" evidence="1">
    <location>
        <position position="1"/>
    </location>
</feature>
<sequence>VEIYSYKEDCPVGTISGYSESILYVKFLPSGQLLIVAVDGTVSLVDGVSEVATASVGEDVSIARFSGKLLIGTESGRVYIYDEELNLLATCAGHGFPVTAVDY</sequence>
<dbReference type="InterPro" id="IPR015943">
    <property type="entry name" value="WD40/YVTN_repeat-like_dom_sf"/>
</dbReference>
<name>A0A1B6INC2_9HEMI</name>
<accession>A0A1B6INC2</accession>
<gene>
    <name evidence="1" type="ORF">g.57744</name>
</gene>
<protein>
    <submittedName>
        <fullName evidence="1">Uncharacterized protein</fullName>
    </submittedName>
</protein>
<organism evidence="1">
    <name type="scientific">Homalodisca liturata</name>
    <dbReference type="NCBI Taxonomy" id="320908"/>
    <lineage>
        <taxon>Eukaryota</taxon>
        <taxon>Metazoa</taxon>
        <taxon>Ecdysozoa</taxon>
        <taxon>Arthropoda</taxon>
        <taxon>Hexapoda</taxon>
        <taxon>Insecta</taxon>
        <taxon>Pterygota</taxon>
        <taxon>Neoptera</taxon>
        <taxon>Paraneoptera</taxon>
        <taxon>Hemiptera</taxon>
        <taxon>Auchenorrhyncha</taxon>
        <taxon>Membracoidea</taxon>
        <taxon>Cicadellidae</taxon>
        <taxon>Cicadellinae</taxon>
        <taxon>Proconiini</taxon>
        <taxon>Homalodisca</taxon>
    </lineage>
</organism>
<dbReference type="Gene3D" id="2.130.10.10">
    <property type="entry name" value="YVTN repeat-like/Quinoprotein amine dehydrogenase"/>
    <property type="match status" value="1"/>
</dbReference>
<dbReference type="EMBL" id="GECU01019288">
    <property type="protein sequence ID" value="JAS88418.1"/>
    <property type="molecule type" value="Transcribed_RNA"/>
</dbReference>
<evidence type="ECO:0000313" key="1">
    <source>
        <dbReference type="EMBL" id="JAS88418.1"/>
    </source>
</evidence>
<dbReference type="InterPro" id="IPR031544">
    <property type="entry name" value="WD40-like"/>
</dbReference>
<proteinExistence type="predicted"/>
<dbReference type="AlphaFoldDB" id="A0A1B6INC2"/>
<dbReference type="Pfam" id="PF17005">
    <property type="entry name" value="WD40_like"/>
    <property type="match status" value="1"/>
</dbReference>